<dbReference type="InterPro" id="IPR007492">
    <property type="entry name" value="LytTR_DNA-bd_dom"/>
</dbReference>
<reference evidence="2 3" key="1">
    <citation type="submission" date="2018-05" db="EMBL/GenBank/DDBJ databases">
        <title>Kurthia sibirica genome sequence.</title>
        <authorList>
            <person name="Maclea K.S."/>
            <person name="Goen A.E."/>
        </authorList>
    </citation>
    <scope>NUCLEOTIDE SEQUENCE [LARGE SCALE GENOMIC DNA]</scope>
    <source>
        <strain evidence="2 3">ATCC 49154</strain>
    </source>
</reference>
<evidence type="ECO:0000313" key="3">
    <source>
        <dbReference type="Proteomes" id="UP000245938"/>
    </source>
</evidence>
<comment type="caution">
    <text evidence="2">The sequence shown here is derived from an EMBL/GenBank/DDBJ whole genome shotgun (WGS) entry which is preliminary data.</text>
</comment>
<dbReference type="PROSITE" id="PS50930">
    <property type="entry name" value="HTH_LYTTR"/>
    <property type="match status" value="1"/>
</dbReference>
<proteinExistence type="predicted"/>
<sequence length="224" mass="25716">MESIYNHLASDVIVQYASLLHDWMPNEATIAISMEDTYIYYAPKQIDIQIQAGQQIAVDSIAYQVNDSAHKIEALLTSPMNNQLYLGVGYPITISHKKGALIIVLPPNFHKIESYKPLHFITGRSDDEWLPIPIEEVSYFESLNKKNWCYQANTAFQVSLTMKDLANRLPDYFIRIHRSYIVNIRNISKITRDFASNLLIVMKDGQQLPVSQSYVSTVRKVLEF</sequence>
<dbReference type="Gene3D" id="2.20.25.10">
    <property type="match status" value="1"/>
</dbReference>
<dbReference type="Gene3D" id="2.40.50.40">
    <property type="match status" value="1"/>
</dbReference>
<gene>
    <name evidence="2" type="ORF">DEX24_00225</name>
</gene>
<dbReference type="RefSeq" id="WP_109304385.1">
    <property type="nucleotide sequence ID" value="NZ_BJUF01000001.1"/>
</dbReference>
<dbReference type="InterPro" id="IPR046947">
    <property type="entry name" value="LytR-like"/>
</dbReference>
<dbReference type="AlphaFoldDB" id="A0A2U3AQE1"/>
<feature type="domain" description="HTH LytTR-type" evidence="1">
    <location>
        <begin position="121"/>
        <end position="224"/>
    </location>
</feature>
<dbReference type="GO" id="GO:0000156">
    <property type="term" value="F:phosphorelay response regulator activity"/>
    <property type="evidence" value="ECO:0007669"/>
    <property type="project" value="InterPro"/>
</dbReference>
<protein>
    <submittedName>
        <fullName evidence="2">LytTR family transcriptional regulator</fullName>
    </submittedName>
</protein>
<dbReference type="EMBL" id="QFVR01000001">
    <property type="protein sequence ID" value="PWI26762.1"/>
    <property type="molecule type" value="Genomic_DNA"/>
</dbReference>
<dbReference type="Proteomes" id="UP000245938">
    <property type="component" value="Unassembled WGS sequence"/>
</dbReference>
<dbReference type="GO" id="GO:0003677">
    <property type="term" value="F:DNA binding"/>
    <property type="evidence" value="ECO:0007669"/>
    <property type="project" value="InterPro"/>
</dbReference>
<dbReference type="OrthoDB" id="9802383at2"/>
<dbReference type="PANTHER" id="PTHR37299">
    <property type="entry name" value="TRANSCRIPTIONAL REGULATOR-RELATED"/>
    <property type="match status" value="1"/>
</dbReference>
<dbReference type="Pfam" id="PF04397">
    <property type="entry name" value="LytTR"/>
    <property type="match status" value="1"/>
</dbReference>
<organism evidence="2 3">
    <name type="scientific">Kurthia sibirica</name>
    <dbReference type="NCBI Taxonomy" id="202750"/>
    <lineage>
        <taxon>Bacteria</taxon>
        <taxon>Bacillati</taxon>
        <taxon>Bacillota</taxon>
        <taxon>Bacilli</taxon>
        <taxon>Bacillales</taxon>
        <taxon>Caryophanaceae</taxon>
        <taxon>Kurthia</taxon>
    </lineage>
</organism>
<dbReference type="PANTHER" id="PTHR37299:SF4">
    <property type="entry name" value="TRANSCRIPTIONAL REGULATOR"/>
    <property type="match status" value="1"/>
</dbReference>
<name>A0A2U3AQE1_9BACL</name>
<evidence type="ECO:0000313" key="2">
    <source>
        <dbReference type="EMBL" id="PWI26762.1"/>
    </source>
</evidence>
<accession>A0A2U3AQE1</accession>
<dbReference type="SMART" id="SM00850">
    <property type="entry name" value="LytTR"/>
    <property type="match status" value="1"/>
</dbReference>
<evidence type="ECO:0000259" key="1">
    <source>
        <dbReference type="PROSITE" id="PS50930"/>
    </source>
</evidence>
<keyword evidence="3" id="KW-1185">Reference proteome</keyword>